<proteinExistence type="predicted"/>
<reference evidence="1 2" key="2">
    <citation type="journal article" date="2022" name="Mol. Ecol. Resour.">
        <title>The genomes of chicory, endive, great burdock and yacon provide insights into Asteraceae paleo-polyploidization history and plant inulin production.</title>
        <authorList>
            <person name="Fan W."/>
            <person name="Wang S."/>
            <person name="Wang H."/>
            <person name="Wang A."/>
            <person name="Jiang F."/>
            <person name="Liu H."/>
            <person name="Zhao H."/>
            <person name="Xu D."/>
            <person name="Zhang Y."/>
        </authorList>
    </citation>
    <scope>NUCLEOTIDE SEQUENCE [LARGE SCALE GENOMIC DNA]</scope>
    <source>
        <strain evidence="2">cv. Yunnan</strain>
        <tissue evidence="1">Leaves</tissue>
    </source>
</reference>
<sequence>MVMAWEVLTNSRMAQCEEAIANSINGEGPNVAAMVYAQDDQSGRGDPFITLLELRLLDITMYKDQSGSLIFFERPIFGTTETVSGWMLQGKISKGEGGAAGAKGNSHQGIKITKSYRILRLMKWKLRFVWVLELQDYPQLRKGKQFTCIRDNGKKRSKIDRVLIQGTKMTTPAKPNQTDDQDAAAIWSTKSTYGFTELKWQGDPCVPQAWIGLNCHYNDLGAARIISLNLSSRGLSGDIATALANLTMIESLDLSYNNLTGNVPKFLAQLDYLRNLNLTGNNFTRPLPAELLAKSKKGSLSLSIEDIGSCLKASNTSNKHTIVILAITIITLFIVGLFASVIIVWEVKRRKAKAFIKREASFTPRKQQFTYSEVVSITSNFQNEIGRGGFGRVFHGLVEENQVAVKMLSESKVTRNFKLRSSFSWKFIILT</sequence>
<evidence type="ECO:0000313" key="2">
    <source>
        <dbReference type="Proteomes" id="UP001056120"/>
    </source>
</evidence>
<reference evidence="2" key="1">
    <citation type="journal article" date="2022" name="Mol. Ecol. Resour.">
        <title>The genomes of chicory, endive, great burdock and yacon provide insights into Asteraceae palaeo-polyploidization history and plant inulin production.</title>
        <authorList>
            <person name="Fan W."/>
            <person name="Wang S."/>
            <person name="Wang H."/>
            <person name="Wang A."/>
            <person name="Jiang F."/>
            <person name="Liu H."/>
            <person name="Zhao H."/>
            <person name="Xu D."/>
            <person name="Zhang Y."/>
        </authorList>
    </citation>
    <scope>NUCLEOTIDE SEQUENCE [LARGE SCALE GENOMIC DNA]</scope>
    <source>
        <strain evidence="2">cv. Yunnan</strain>
    </source>
</reference>
<gene>
    <name evidence="1" type="ORF">L1987_53816</name>
</gene>
<comment type="caution">
    <text evidence="1">The sequence shown here is derived from an EMBL/GenBank/DDBJ whole genome shotgun (WGS) entry which is preliminary data.</text>
</comment>
<protein>
    <submittedName>
        <fullName evidence="1">Uncharacterized protein</fullName>
    </submittedName>
</protein>
<organism evidence="1 2">
    <name type="scientific">Smallanthus sonchifolius</name>
    <dbReference type="NCBI Taxonomy" id="185202"/>
    <lineage>
        <taxon>Eukaryota</taxon>
        <taxon>Viridiplantae</taxon>
        <taxon>Streptophyta</taxon>
        <taxon>Embryophyta</taxon>
        <taxon>Tracheophyta</taxon>
        <taxon>Spermatophyta</taxon>
        <taxon>Magnoliopsida</taxon>
        <taxon>eudicotyledons</taxon>
        <taxon>Gunneridae</taxon>
        <taxon>Pentapetalae</taxon>
        <taxon>asterids</taxon>
        <taxon>campanulids</taxon>
        <taxon>Asterales</taxon>
        <taxon>Asteraceae</taxon>
        <taxon>Asteroideae</taxon>
        <taxon>Heliantheae alliance</taxon>
        <taxon>Millerieae</taxon>
        <taxon>Smallanthus</taxon>
    </lineage>
</organism>
<dbReference type="EMBL" id="CM042034">
    <property type="protein sequence ID" value="KAI3763359.1"/>
    <property type="molecule type" value="Genomic_DNA"/>
</dbReference>
<name>A0ACB9EWE0_9ASTR</name>
<evidence type="ECO:0000313" key="1">
    <source>
        <dbReference type="EMBL" id="KAI3763359.1"/>
    </source>
</evidence>
<keyword evidence="2" id="KW-1185">Reference proteome</keyword>
<dbReference type="Proteomes" id="UP001056120">
    <property type="component" value="Linkage Group LG17"/>
</dbReference>
<accession>A0ACB9EWE0</accession>